<comment type="caution">
    <text evidence="2">The sequence shown here is derived from an EMBL/GenBank/DDBJ whole genome shotgun (WGS) entry which is preliminary data.</text>
</comment>
<dbReference type="Proteomes" id="UP000658278">
    <property type="component" value="Unassembled WGS sequence"/>
</dbReference>
<dbReference type="InterPro" id="IPR028098">
    <property type="entry name" value="Glyco_trans_4-like_N"/>
</dbReference>
<evidence type="ECO:0000313" key="2">
    <source>
        <dbReference type="EMBL" id="MBK1828801.1"/>
    </source>
</evidence>
<dbReference type="EMBL" id="JAENII010000018">
    <property type="protein sequence ID" value="MBK1828801.1"/>
    <property type="molecule type" value="Genomic_DNA"/>
</dbReference>
<name>A0A934RHU7_9BACT</name>
<protein>
    <submittedName>
        <fullName evidence="2">Glycosyltransferase family 4 protein</fullName>
    </submittedName>
</protein>
<dbReference type="Pfam" id="PF13439">
    <property type="entry name" value="Glyco_transf_4"/>
    <property type="match status" value="1"/>
</dbReference>
<evidence type="ECO:0000313" key="3">
    <source>
        <dbReference type="Proteomes" id="UP000658278"/>
    </source>
</evidence>
<dbReference type="SUPFAM" id="SSF53756">
    <property type="entry name" value="UDP-Glycosyltransferase/glycogen phosphorylase"/>
    <property type="match status" value="1"/>
</dbReference>
<dbReference type="RefSeq" id="WP_200282938.1">
    <property type="nucleotide sequence ID" value="NZ_JAENII010000018.1"/>
</dbReference>
<evidence type="ECO:0000259" key="1">
    <source>
        <dbReference type="Pfam" id="PF13439"/>
    </source>
</evidence>
<dbReference type="Gene3D" id="3.40.50.2000">
    <property type="entry name" value="Glycogen Phosphorylase B"/>
    <property type="match status" value="2"/>
</dbReference>
<organism evidence="2 3">
    <name type="scientific">Haloferula rosea</name>
    <dbReference type="NCBI Taxonomy" id="490093"/>
    <lineage>
        <taxon>Bacteria</taxon>
        <taxon>Pseudomonadati</taxon>
        <taxon>Verrucomicrobiota</taxon>
        <taxon>Verrucomicrobiia</taxon>
        <taxon>Verrucomicrobiales</taxon>
        <taxon>Verrucomicrobiaceae</taxon>
        <taxon>Haloferula</taxon>
    </lineage>
</organism>
<reference evidence="2" key="1">
    <citation type="submission" date="2021-01" db="EMBL/GenBank/DDBJ databases">
        <title>Modified the classification status of verrucomicrobia.</title>
        <authorList>
            <person name="Feng X."/>
        </authorList>
    </citation>
    <scope>NUCLEOTIDE SEQUENCE</scope>
    <source>
        <strain evidence="2">KCTC 22201</strain>
    </source>
</reference>
<keyword evidence="3" id="KW-1185">Reference proteome</keyword>
<proteinExistence type="predicted"/>
<dbReference type="AlphaFoldDB" id="A0A934RHU7"/>
<gene>
    <name evidence="2" type="ORF">JIN81_17330</name>
</gene>
<sequence length="474" mass="53179">MKPTRAHTEGELHIIVHHHLRHGGVSRVIAATSHALSKAGVEHVILCGDLPSDAEELPVIVIPALDYDPTNRPGLEKSMVREIEARFGKRSVVWHFHNPALGKNPSLTRAAAALAEQGHPITLQHHDFAEDYRAENYARLRDLDLLYPTAPHIRHVCINSRDRSTLIRAGLPTGQVQVIPNPITVAPITRREPRWIFQPVRGIRRKNLGETLLLAAHAPNGTRFAISRRPDQPNWQALHDHWSGLAEELDLPVEFAVSDRLPPTEGAGTSFTDWLQHSSHLLTTSVAEGFGLTFLEGAALQIPVIGRRLTELDPDLESLPLDPLYTRLLVPSAWLDMRRLEKLAAESLSRIFQSYDLPIPHHEEAPDPPHVEFSRLPEEMQAEVITLSTSHPSGILAETQSGTRPLTDHLREVLSSSEAPAVDLHRFHPDQHVASLIDIRKQLLRAPRKPPVDLNRETILRQFLDPSRFHFLCQ</sequence>
<accession>A0A934RHU7</accession>
<dbReference type="GO" id="GO:0016757">
    <property type="term" value="F:glycosyltransferase activity"/>
    <property type="evidence" value="ECO:0007669"/>
    <property type="project" value="UniProtKB-ARBA"/>
</dbReference>
<feature type="domain" description="Glycosyltransferase subfamily 4-like N-terminal" evidence="1">
    <location>
        <begin position="23"/>
        <end position="184"/>
    </location>
</feature>